<dbReference type="EMBL" id="PKMC02000006">
    <property type="protein sequence ID" value="MEO9178497.1"/>
    <property type="molecule type" value="Genomic_DNA"/>
</dbReference>
<evidence type="ECO:0000259" key="1">
    <source>
        <dbReference type="Pfam" id="PF05076"/>
    </source>
</evidence>
<reference evidence="3" key="1">
    <citation type="submission" date="2017-12" db="EMBL/GenBank/DDBJ databases">
        <title>Phylogenetic diversity of female urinary microbiome.</title>
        <authorList>
            <person name="Thomas-White K."/>
            <person name="Wolfe A.J."/>
        </authorList>
    </citation>
    <scope>NUCLEOTIDE SEQUENCE [LARGE SCALE GENOMIC DNA]</scope>
    <source>
        <strain evidence="3">UMB0138</strain>
    </source>
</reference>
<proteinExistence type="predicted"/>
<organism evidence="2 3">
    <name type="scientific">Veillonella parvula</name>
    <name type="common">Staphylococcus parvulus</name>
    <dbReference type="NCBI Taxonomy" id="29466"/>
    <lineage>
        <taxon>Bacteria</taxon>
        <taxon>Bacillati</taxon>
        <taxon>Bacillota</taxon>
        <taxon>Negativicutes</taxon>
        <taxon>Veillonellales</taxon>
        <taxon>Veillonellaceae</taxon>
        <taxon>Veillonella</taxon>
    </lineage>
</organism>
<gene>
    <name evidence="2" type="ORF">CYJ21_005995</name>
</gene>
<dbReference type="PANTHER" id="PTHR10928:SF2">
    <property type="entry name" value="SUPPRESSOR OF FUSED HOMOLOG"/>
    <property type="match status" value="1"/>
</dbReference>
<evidence type="ECO:0000313" key="2">
    <source>
        <dbReference type="EMBL" id="MEO9178497.1"/>
    </source>
</evidence>
<dbReference type="PANTHER" id="PTHR10928">
    <property type="entry name" value="SUPPRESSOR OF FUSED"/>
    <property type="match status" value="1"/>
</dbReference>
<protein>
    <submittedName>
        <fullName evidence="2">Suppressor of fused domain protein</fullName>
    </submittedName>
</protein>
<evidence type="ECO:0000313" key="3">
    <source>
        <dbReference type="Proteomes" id="UP000234197"/>
    </source>
</evidence>
<dbReference type="InterPro" id="IPR020941">
    <property type="entry name" value="SUFU-like_domain"/>
</dbReference>
<dbReference type="SUPFAM" id="SSF103359">
    <property type="entry name" value="Suppressor of Fused, N-terminal domain"/>
    <property type="match status" value="1"/>
</dbReference>
<accession>A0ABV0ICT4</accession>
<dbReference type="RefSeq" id="WP_004697829.1">
    <property type="nucleotide sequence ID" value="NZ_JAWFZJ010000002.1"/>
</dbReference>
<keyword evidence="3" id="KW-1185">Reference proteome</keyword>
<dbReference type="Pfam" id="PF05076">
    <property type="entry name" value="SUFU"/>
    <property type="match status" value="1"/>
</dbReference>
<feature type="domain" description="Suppressor of fused-like" evidence="1">
    <location>
        <begin position="76"/>
        <end position="236"/>
    </location>
</feature>
<dbReference type="InterPro" id="IPR037181">
    <property type="entry name" value="SUFU_N"/>
</dbReference>
<dbReference type="InterPro" id="IPR007768">
    <property type="entry name" value="Suppressor_of_fused"/>
</dbReference>
<reference evidence="2 3" key="2">
    <citation type="submission" date="2024-04" db="EMBL/GenBank/DDBJ databases">
        <title>Na.</title>
        <authorList>
            <person name="Choi B."/>
        </authorList>
    </citation>
    <scope>NUCLEOTIDE SEQUENCE [LARGE SCALE GENOMIC DNA]</scope>
    <source>
        <strain evidence="2 3">UMB0138</strain>
    </source>
</reference>
<dbReference type="Proteomes" id="UP000234197">
    <property type="component" value="Unassembled WGS sequence"/>
</dbReference>
<sequence length="246" mass="27577">MFTWLKNLFSSNKESLDSHTRVDATKSVELNSDLLDDELDPCTIGWDAITAECERVYPGQTDPMHFGTLISWRLGGDSPLDGISVYDDGDNWHFVTYGLSELYEKDSEDPTISGYGMEFTYRLDKASANDDEIRSVCGVLQQIAKFTFTAGEIFKPYEYLYSGQTEGIDSNNSSNIVGFITIPDAKLQTLDTPNGKLEFVEFIGVTNEELLAVKDKKMTVQELYDLLGTDVTSYNRNPVLEYNGAE</sequence>
<comment type="caution">
    <text evidence="2">The sequence shown here is derived from an EMBL/GenBank/DDBJ whole genome shotgun (WGS) entry which is preliminary data.</text>
</comment>
<name>A0ABV0ICT4_VEIPA</name>